<dbReference type="OrthoDB" id="436442at2759"/>
<dbReference type="AlphaFoldDB" id="F2U4N7"/>
<dbReference type="GeneID" id="16076426"/>
<evidence type="ECO:0000256" key="1">
    <source>
        <dbReference type="SAM" id="SignalP"/>
    </source>
</evidence>
<name>F2U4N7_SALR5</name>
<reference evidence="2" key="1">
    <citation type="submission" date="2009-08" db="EMBL/GenBank/DDBJ databases">
        <title>Annotation of Salpingoeca rosetta.</title>
        <authorList>
            <consortium name="The Broad Institute Genome Sequencing Platform"/>
            <person name="Russ C."/>
            <person name="Cuomo C."/>
            <person name="Burger G."/>
            <person name="Gray M.W."/>
            <person name="Holland P.W.H."/>
            <person name="King N."/>
            <person name="Lang F.B.F."/>
            <person name="Roger A.J."/>
            <person name="Ruiz-Trillo I."/>
            <person name="Young S.K."/>
            <person name="Zeng Q."/>
            <person name="Gargeya S."/>
            <person name="Alvarado L."/>
            <person name="Berlin A."/>
            <person name="Chapman S.B."/>
            <person name="Chen Z."/>
            <person name="Freedman E."/>
            <person name="Gellesch M."/>
            <person name="Goldberg J."/>
            <person name="Griggs A."/>
            <person name="Gujja S."/>
            <person name="Heilman E."/>
            <person name="Heiman D."/>
            <person name="Howarth C."/>
            <person name="Mehta T."/>
            <person name="Neiman D."/>
            <person name="Pearson M."/>
            <person name="Roberts A."/>
            <person name="Saif S."/>
            <person name="Shea T."/>
            <person name="Shenoy N."/>
            <person name="Sisk P."/>
            <person name="Stolte C."/>
            <person name="Sykes S."/>
            <person name="White J."/>
            <person name="Yandava C."/>
            <person name="Haas B."/>
            <person name="Nusbaum C."/>
            <person name="Birren B."/>
        </authorList>
    </citation>
    <scope>NUCLEOTIDE SEQUENCE [LARGE SCALE GENOMIC DNA]</scope>
    <source>
        <strain evidence="2">ATCC 50818</strain>
    </source>
</reference>
<dbReference type="InParanoid" id="F2U4N7"/>
<dbReference type="EMBL" id="GL832961">
    <property type="protein sequence ID" value="EGD82603.1"/>
    <property type="molecule type" value="Genomic_DNA"/>
</dbReference>
<dbReference type="KEGG" id="sre:PTSG_11983"/>
<gene>
    <name evidence="2" type="ORF">PTSG_11983</name>
</gene>
<dbReference type="Proteomes" id="UP000007799">
    <property type="component" value="Unassembled WGS sequence"/>
</dbReference>
<feature type="signal peptide" evidence="1">
    <location>
        <begin position="1"/>
        <end position="23"/>
    </location>
</feature>
<evidence type="ECO:0008006" key="4">
    <source>
        <dbReference type="Google" id="ProtNLM"/>
    </source>
</evidence>
<keyword evidence="3" id="KW-1185">Reference proteome</keyword>
<dbReference type="OMA" id="HFDAPWF"/>
<dbReference type="eggNOG" id="ENOG502SEN1">
    <property type="taxonomic scope" value="Eukaryota"/>
</dbReference>
<evidence type="ECO:0000313" key="3">
    <source>
        <dbReference type="Proteomes" id="UP000007799"/>
    </source>
</evidence>
<dbReference type="RefSeq" id="XP_004995839.1">
    <property type="nucleotide sequence ID" value="XM_004995782.1"/>
</dbReference>
<sequence length="453" mass="50805">MMSSLSGWQWRGLVVALVALVAANWLKPAPVIKPYEYEIINEIWTPQEQSELADMVRSYSEFFSVISDQTPATDNIGEAVPYDPEKGCTHPLMVPSRNGSHCILAPRLDIGRHYVLTGGNTGLKESYDKLVSRLLSFAQFFIGSNKDALAQNIPLIDKLFESPAYKKAVDKVCPGHPYLDPFQLGVIVQIPGQTVAMHYDAPWFWGADRMQYPIWLLVVMHASGLFHDIDLPQIQGVAYIHPWKVDNMTDADIASTFGGSFFFHHEGPERAPGRLAPRPGSAILLDGSKCIHGTDLYLPPGTTDAPMMQKDSKPSLVYSSKNTPTTPTRDTLWNVVADGKVVTTYKFSDLRIALVWRSKCFASKEEKRRYDNTPPLELSAILERLRADLVKRNRIDKDAVIAPIDFATLLLNEYVNYPLPRNTWMPYNYCALPRLFGEKQGGIITSLLKPFCT</sequence>
<feature type="chain" id="PRO_5003290723" description="JmjC domain-containing protein" evidence="1">
    <location>
        <begin position="24"/>
        <end position="453"/>
    </location>
</feature>
<accession>F2U4N7</accession>
<protein>
    <recommendedName>
        <fullName evidence="4">JmjC domain-containing protein</fullName>
    </recommendedName>
</protein>
<evidence type="ECO:0000313" key="2">
    <source>
        <dbReference type="EMBL" id="EGD82603.1"/>
    </source>
</evidence>
<organism evidence="3">
    <name type="scientific">Salpingoeca rosetta (strain ATCC 50818 / BSB-021)</name>
    <dbReference type="NCBI Taxonomy" id="946362"/>
    <lineage>
        <taxon>Eukaryota</taxon>
        <taxon>Choanoflagellata</taxon>
        <taxon>Craspedida</taxon>
        <taxon>Salpingoecidae</taxon>
        <taxon>Salpingoeca</taxon>
    </lineage>
</organism>
<keyword evidence="1" id="KW-0732">Signal</keyword>
<proteinExistence type="predicted"/>